<proteinExistence type="predicted"/>
<organism evidence="2 3">
    <name type="scientific">Porites lobata</name>
    <dbReference type="NCBI Taxonomy" id="104759"/>
    <lineage>
        <taxon>Eukaryota</taxon>
        <taxon>Metazoa</taxon>
        <taxon>Cnidaria</taxon>
        <taxon>Anthozoa</taxon>
        <taxon>Hexacorallia</taxon>
        <taxon>Scleractinia</taxon>
        <taxon>Fungiina</taxon>
        <taxon>Poritidae</taxon>
        <taxon>Porites</taxon>
    </lineage>
</organism>
<evidence type="ECO:0000313" key="2">
    <source>
        <dbReference type="EMBL" id="CAH3156269.1"/>
    </source>
</evidence>
<evidence type="ECO:0000256" key="1">
    <source>
        <dbReference type="SAM" id="Phobius"/>
    </source>
</evidence>
<keyword evidence="1" id="KW-1133">Transmembrane helix</keyword>
<comment type="caution">
    <text evidence="2">The sequence shown here is derived from an EMBL/GenBank/DDBJ whole genome shotgun (WGS) entry which is preliminary data.</text>
</comment>
<sequence>MPSAKKGVSVFNGRSYFPYIWLVFYGVSTGLVKGSACGVTTSLVVIINSKHSMSPQAIDLVQGPNKDQVRRDTAHWANKSSTKSPPSLIDIIYHPFHRLWAAKKAHQVENQDVEIYESTSVNGNHEASELGTHQSRFKKLTHLLWATPQNQRYQIKPRGTEYD</sequence>
<gene>
    <name evidence="2" type="ORF">PLOB_00001745</name>
</gene>
<protein>
    <submittedName>
        <fullName evidence="2">Uncharacterized protein</fullName>
    </submittedName>
</protein>
<evidence type="ECO:0000313" key="3">
    <source>
        <dbReference type="Proteomes" id="UP001159405"/>
    </source>
</evidence>
<name>A0ABN8Q345_9CNID</name>
<reference evidence="2 3" key="1">
    <citation type="submission" date="2022-05" db="EMBL/GenBank/DDBJ databases">
        <authorList>
            <consortium name="Genoscope - CEA"/>
            <person name="William W."/>
        </authorList>
    </citation>
    <scope>NUCLEOTIDE SEQUENCE [LARGE SCALE GENOMIC DNA]</scope>
</reference>
<feature type="transmembrane region" description="Helical" evidence="1">
    <location>
        <begin position="20"/>
        <end position="47"/>
    </location>
</feature>
<accession>A0ABN8Q345</accession>
<keyword evidence="1" id="KW-0472">Membrane</keyword>
<dbReference type="EMBL" id="CALNXK010000104">
    <property type="protein sequence ID" value="CAH3156269.1"/>
    <property type="molecule type" value="Genomic_DNA"/>
</dbReference>
<keyword evidence="3" id="KW-1185">Reference proteome</keyword>
<keyword evidence="1" id="KW-0812">Transmembrane</keyword>
<dbReference type="Proteomes" id="UP001159405">
    <property type="component" value="Unassembled WGS sequence"/>
</dbReference>